<keyword evidence="1" id="KW-1133">Transmembrane helix</keyword>
<protein>
    <recommendedName>
        <fullName evidence="4">Transcriptional regulator</fullName>
    </recommendedName>
</protein>
<evidence type="ECO:0000313" key="3">
    <source>
        <dbReference type="Proteomes" id="UP001256711"/>
    </source>
</evidence>
<name>A0AAW8U2G0_9ENTE</name>
<dbReference type="Proteomes" id="UP001256711">
    <property type="component" value="Unassembled WGS sequence"/>
</dbReference>
<dbReference type="EMBL" id="JARQBJ010000003">
    <property type="protein sequence ID" value="MDT2810115.1"/>
    <property type="molecule type" value="Genomic_DNA"/>
</dbReference>
<comment type="caution">
    <text evidence="2">The sequence shown here is derived from an EMBL/GenBank/DDBJ whole genome shotgun (WGS) entry which is preliminary data.</text>
</comment>
<evidence type="ECO:0008006" key="4">
    <source>
        <dbReference type="Google" id="ProtNLM"/>
    </source>
</evidence>
<dbReference type="RefSeq" id="WP_161998864.1">
    <property type="nucleotide sequence ID" value="NZ_JAQESC010000003.1"/>
</dbReference>
<reference evidence="2" key="1">
    <citation type="submission" date="2023-03" db="EMBL/GenBank/DDBJ databases">
        <authorList>
            <person name="Shen W."/>
            <person name="Cai J."/>
        </authorList>
    </citation>
    <scope>NUCLEOTIDE SEQUENCE</scope>
    <source>
        <strain evidence="2">B226-2</strain>
    </source>
</reference>
<sequence length="170" mass="19367">MAEAIVMLVFLLMLLIIQIHEQRKITIQAKRNFVKMALTLLLAFSILIIFWPNQLADQIKLVIFVSLILSAGLLREGLADDHLVKLGVLSGDYSQYEKIQLEDSRLGETFVTFYKGKNSHFSTLFTCDLASMENFFEARGLEKKLILGEMPETVEKIPKQTMKNQEVTKG</sequence>
<accession>A0AAW8U2G0</accession>
<dbReference type="AlphaFoldDB" id="A0AAW8U2G0"/>
<proteinExistence type="predicted"/>
<feature type="transmembrane region" description="Helical" evidence="1">
    <location>
        <begin position="33"/>
        <end position="52"/>
    </location>
</feature>
<keyword evidence="1" id="KW-0812">Transmembrane</keyword>
<evidence type="ECO:0000256" key="1">
    <source>
        <dbReference type="SAM" id="Phobius"/>
    </source>
</evidence>
<organism evidence="2 3">
    <name type="scientific">Enterococcus asini</name>
    <dbReference type="NCBI Taxonomy" id="57732"/>
    <lineage>
        <taxon>Bacteria</taxon>
        <taxon>Bacillati</taxon>
        <taxon>Bacillota</taxon>
        <taxon>Bacilli</taxon>
        <taxon>Lactobacillales</taxon>
        <taxon>Enterococcaceae</taxon>
        <taxon>Enterococcus</taxon>
    </lineage>
</organism>
<feature type="transmembrane region" description="Helical" evidence="1">
    <location>
        <begin position="6"/>
        <end position="21"/>
    </location>
</feature>
<evidence type="ECO:0000313" key="2">
    <source>
        <dbReference type="EMBL" id="MDT2810115.1"/>
    </source>
</evidence>
<keyword evidence="1" id="KW-0472">Membrane</keyword>
<gene>
    <name evidence="2" type="ORF">P7H43_06445</name>
</gene>